<organism evidence="2 3">
    <name type="scientific">Platanthera guangdongensis</name>
    <dbReference type="NCBI Taxonomy" id="2320717"/>
    <lineage>
        <taxon>Eukaryota</taxon>
        <taxon>Viridiplantae</taxon>
        <taxon>Streptophyta</taxon>
        <taxon>Embryophyta</taxon>
        <taxon>Tracheophyta</taxon>
        <taxon>Spermatophyta</taxon>
        <taxon>Magnoliopsida</taxon>
        <taxon>Liliopsida</taxon>
        <taxon>Asparagales</taxon>
        <taxon>Orchidaceae</taxon>
        <taxon>Orchidoideae</taxon>
        <taxon>Orchideae</taxon>
        <taxon>Orchidinae</taxon>
        <taxon>Platanthera</taxon>
    </lineage>
</organism>
<reference evidence="2 3" key="1">
    <citation type="journal article" date="2022" name="Nat. Plants">
        <title>Genomes of leafy and leafless Platanthera orchids illuminate the evolution of mycoheterotrophy.</title>
        <authorList>
            <person name="Li M.H."/>
            <person name="Liu K.W."/>
            <person name="Li Z."/>
            <person name="Lu H.C."/>
            <person name="Ye Q.L."/>
            <person name="Zhang D."/>
            <person name="Wang J.Y."/>
            <person name="Li Y.F."/>
            <person name="Zhong Z.M."/>
            <person name="Liu X."/>
            <person name="Yu X."/>
            <person name="Liu D.K."/>
            <person name="Tu X.D."/>
            <person name="Liu B."/>
            <person name="Hao Y."/>
            <person name="Liao X.Y."/>
            <person name="Jiang Y.T."/>
            <person name="Sun W.H."/>
            <person name="Chen J."/>
            <person name="Chen Y.Q."/>
            <person name="Ai Y."/>
            <person name="Zhai J.W."/>
            <person name="Wu S.S."/>
            <person name="Zhou Z."/>
            <person name="Hsiao Y.Y."/>
            <person name="Wu W.L."/>
            <person name="Chen Y.Y."/>
            <person name="Lin Y.F."/>
            <person name="Hsu J.L."/>
            <person name="Li C.Y."/>
            <person name="Wang Z.W."/>
            <person name="Zhao X."/>
            <person name="Zhong W.Y."/>
            <person name="Ma X.K."/>
            <person name="Ma L."/>
            <person name="Huang J."/>
            <person name="Chen G.Z."/>
            <person name="Huang M.Z."/>
            <person name="Huang L."/>
            <person name="Peng D.H."/>
            <person name="Luo Y.B."/>
            <person name="Zou S.Q."/>
            <person name="Chen S.P."/>
            <person name="Lan S."/>
            <person name="Tsai W.C."/>
            <person name="Van de Peer Y."/>
            <person name="Liu Z.J."/>
        </authorList>
    </citation>
    <scope>NUCLEOTIDE SEQUENCE [LARGE SCALE GENOMIC DNA]</scope>
    <source>
        <strain evidence="2">Lor288</strain>
    </source>
</reference>
<sequence length="79" mass="8760">MSKEKAKLAAEKASERLRGQKPSTMSLKPLPLEKKNRPSLNVEIKKMPASSKNPQTSSSTRPVLNVYRPRINAGQTKNS</sequence>
<comment type="caution">
    <text evidence="2">The sequence shown here is derived from an EMBL/GenBank/DDBJ whole genome shotgun (WGS) entry which is preliminary data.</text>
</comment>
<gene>
    <name evidence="2" type="ORF">KSP40_PGU007271</name>
</gene>
<keyword evidence="3" id="KW-1185">Reference proteome</keyword>
<feature type="region of interest" description="Disordered" evidence="1">
    <location>
        <begin position="1"/>
        <end position="79"/>
    </location>
</feature>
<feature type="compositionally biased region" description="Polar residues" evidence="1">
    <location>
        <begin position="50"/>
        <end position="62"/>
    </location>
</feature>
<proteinExistence type="predicted"/>
<evidence type="ECO:0000313" key="3">
    <source>
        <dbReference type="Proteomes" id="UP001412067"/>
    </source>
</evidence>
<dbReference type="Proteomes" id="UP001412067">
    <property type="component" value="Unassembled WGS sequence"/>
</dbReference>
<evidence type="ECO:0000313" key="2">
    <source>
        <dbReference type="EMBL" id="KAK8960241.1"/>
    </source>
</evidence>
<accession>A0ABR2M898</accession>
<feature type="compositionally biased region" description="Basic and acidic residues" evidence="1">
    <location>
        <begin position="1"/>
        <end position="18"/>
    </location>
</feature>
<protein>
    <submittedName>
        <fullName evidence="2">Uncharacterized protein</fullName>
    </submittedName>
</protein>
<dbReference type="EMBL" id="JBBWWR010000010">
    <property type="protein sequence ID" value="KAK8960241.1"/>
    <property type="molecule type" value="Genomic_DNA"/>
</dbReference>
<evidence type="ECO:0000256" key="1">
    <source>
        <dbReference type="SAM" id="MobiDB-lite"/>
    </source>
</evidence>
<name>A0ABR2M898_9ASPA</name>